<evidence type="ECO:0000259" key="1">
    <source>
        <dbReference type="Pfam" id="PF02698"/>
    </source>
</evidence>
<comment type="caution">
    <text evidence="3">The sequence shown here is derived from an EMBL/GenBank/DDBJ whole genome shotgun (WGS) entry which is preliminary data.</text>
</comment>
<dbReference type="PANTHER" id="PTHR30336:SF20">
    <property type="entry name" value="DUF218 DOMAIN-CONTAINING PROTEIN"/>
    <property type="match status" value="1"/>
</dbReference>
<name>A0A4U3F7U2_9GAMM</name>
<dbReference type="InterPro" id="IPR051599">
    <property type="entry name" value="Cell_Envelope_Assoc"/>
</dbReference>
<proteinExistence type="predicted"/>
<dbReference type="CDD" id="cd06259">
    <property type="entry name" value="YdcF-like"/>
    <property type="match status" value="1"/>
</dbReference>
<accession>A0A4U3F7U2</accession>
<dbReference type="Pfam" id="PF02698">
    <property type="entry name" value="DUF218"/>
    <property type="match status" value="1"/>
</dbReference>
<dbReference type="Gene3D" id="1.10.3620.10">
    <property type="entry name" value="YdcF like domain"/>
    <property type="match status" value="1"/>
</dbReference>
<dbReference type="Proteomes" id="UP000661012">
    <property type="component" value="Unassembled WGS sequence"/>
</dbReference>
<keyword evidence="5" id="KW-1185">Reference proteome</keyword>
<organism evidence="3 4">
    <name type="scientific">Erwinia persicina</name>
    <dbReference type="NCBI Taxonomy" id="55211"/>
    <lineage>
        <taxon>Bacteria</taxon>
        <taxon>Pseudomonadati</taxon>
        <taxon>Pseudomonadota</taxon>
        <taxon>Gammaproteobacteria</taxon>
        <taxon>Enterobacterales</taxon>
        <taxon>Erwiniaceae</taxon>
        <taxon>Erwinia</taxon>
    </lineage>
</organism>
<dbReference type="InterPro" id="IPR003848">
    <property type="entry name" value="DUF218"/>
</dbReference>
<dbReference type="PANTHER" id="PTHR30336">
    <property type="entry name" value="INNER MEMBRANE PROTEIN, PROBABLE PERMEASE"/>
    <property type="match status" value="1"/>
</dbReference>
<reference evidence="3 4" key="1">
    <citation type="journal article" date="2019" name="Sci. Rep.">
        <title>Differences in resource use lead to coexistence of seed-transmitted microbial populations.</title>
        <authorList>
            <person name="Torres-Cortes G."/>
            <person name="Garcia B.J."/>
            <person name="Compant S."/>
            <person name="Rezki S."/>
            <person name="Jones P."/>
            <person name="Preveaux A."/>
            <person name="Briand M."/>
            <person name="Roulet A."/>
            <person name="Bouchez O."/>
            <person name="Jacobson D."/>
            <person name="Barret M."/>
        </authorList>
    </citation>
    <scope>NUCLEOTIDE SEQUENCE [LARGE SCALE GENOMIC DNA]</scope>
    <source>
        <strain evidence="3 4">CFBP13511</strain>
    </source>
</reference>
<dbReference type="AlphaFoldDB" id="A0A4U3F7U2"/>
<reference evidence="2 5" key="2">
    <citation type="journal article" date="2020" name="FEMS Microbiol. Ecol.">
        <title>Temporal dynamics of bacterial communities during seed development and maturation.</title>
        <authorList>
            <person name="Chesneau G."/>
            <person name="Torres-Cortes G."/>
            <person name="Briand M."/>
            <person name="Darrasse A."/>
            <person name="Preveaux A."/>
            <person name="Marais C."/>
            <person name="Jacques M.A."/>
            <person name="Shade A."/>
            <person name="Barret M."/>
        </authorList>
    </citation>
    <scope>NUCLEOTIDE SEQUENCE [LARGE SCALE GENOMIC DNA]</scope>
    <source>
        <strain evidence="2 5">CFBP13732</strain>
    </source>
</reference>
<evidence type="ECO:0000313" key="3">
    <source>
        <dbReference type="EMBL" id="TKJ89598.1"/>
    </source>
</evidence>
<protein>
    <submittedName>
        <fullName evidence="3">YdcF family protein</fullName>
    </submittedName>
</protein>
<dbReference type="GO" id="GO:0005886">
    <property type="term" value="C:plasma membrane"/>
    <property type="evidence" value="ECO:0007669"/>
    <property type="project" value="TreeGrafter"/>
</dbReference>
<dbReference type="GeneID" id="67476729"/>
<dbReference type="Proteomes" id="UP000306393">
    <property type="component" value="Unassembled WGS sequence"/>
</dbReference>
<evidence type="ECO:0000313" key="4">
    <source>
        <dbReference type="Proteomes" id="UP000306393"/>
    </source>
</evidence>
<dbReference type="InterPro" id="IPR014729">
    <property type="entry name" value="Rossmann-like_a/b/a_fold"/>
</dbReference>
<sequence>MTLTPQDIAHLNTLTHWLAVNDAVSEQDRRADLMILAGHAILPTIDGAFAWLTQASMPVVLSGGVGHSTGLLTSVLQAVKVDSQAASEARLLADAAMQRFHLPADRLILEDQSRNCGENAAFSRRILAARGLEPQRILLVQDPLMQRRTAETFRHEWRRQGIQADFISWPVFVPQLALEEGQPVITGTSPADGLWALDRYLSMALGEVRRLRDDHQGYGPQGLGFIGHVDVPHAVEQAWQRLMAQPDFAASVR</sequence>
<dbReference type="RefSeq" id="WP_062743244.1">
    <property type="nucleotide sequence ID" value="NZ_CP082141.1"/>
</dbReference>
<evidence type="ECO:0000313" key="5">
    <source>
        <dbReference type="Proteomes" id="UP000661012"/>
    </source>
</evidence>
<dbReference type="EMBL" id="JACYNN010000001">
    <property type="protein sequence ID" value="MBD8105067.1"/>
    <property type="molecule type" value="Genomic_DNA"/>
</dbReference>
<gene>
    <name evidence="3" type="ORF">EpCFBP13511_12525</name>
    <name evidence="2" type="ORF">IFT93_01360</name>
</gene>
<dbReference type="OrthoDB" id="2216870at2"/>
<dbReference type="STRING" id="1219360.GCA_001571305_00759"/>
<evidence type="ECO:0000313" key="2">
    <source>
        <dbReference type="EMBL" id="MBD8105067.1"/>
    </source>
</evidence>
<dbReference type="EMBL" id="QGAC01000011">
    <property type="protein sequence ID" value="TKJ89598.1"/>
    <property type="molecule type" value="Genomic_DNA"/>
</dbReference>
<dbReference type="Gene3D" id="3.40.50.620">
    <property type="entry name" value="HUPs"/>
    <property type="match status" value="1"/>
</dbReference>
<feature type="domain" description="DUF218" evidence="1">
    <location>
        <begin position="50"/>
        <end position="175"/>
    </location>
</feature>